<dbReference type="PANTHER" id="PTHR33048:SF47">
    <property type="entry name" value="INTEGRAL MEMBRANE PROTEIN-RELATED"/>
    <property type="match status" value="1"/>
</dbReference>
<evidence type="ECO:0000256" key="6">
    <source>
        <dbReference type="SAM" id="MobiDB-lite"/>
    </source>
</evidence>
<comment type="similarity">
    <text evidence="5">Belongs to the SAT4 family.</text>
</comment>
<feature type="compositionally biased region" description="Low complexity" evidence="6">
    <location>
        <begin position="311"/>
        <end position="320"/>
    </location>
</feature>
<dbReference type="Pfam" id="PF20684">
    <property type="entry name" value="Fung_rhodopsin"/>
    <property type="match status" value="1"/>
</dbReference>
<feature type="compositionally biased region" description="Polar residues" evidence="6">
    <location>
        <begin position="409"/>
        <end position="427"/>
    </location>
</feature>
<feature type="transmembrane region" description="Helical" evidence="7">
    <location>
        <begin position="46"/>
        <end position="71"/>
    </location>
</feature>
<name>A0A4V1C7S4_PYROR</name>
<feature type="compositionally biased region" description="Low complexity" evidence="6">
    <location>
        <begin position="479"/>
        <end position="490"/>
    </location>
</feature>
<dbReference type="InterPro" id="IPR049326">
    <property type="entry name" value="Rhodopsin_dom_fungi"/>
</dbReference>
<evidence type="ECO:0000256" key="4">
    <source>
        <dbReference type="ARBA" id="ARBA00023136"/>
    </source>
</evidence>
<feature type="transmembrane region" description="Helical" evidence="7">
    <location>
        <begin position="171"/>
        <end position="191"/>
    </location>
</feature>
<evidence type="ECO:0000313" key="10">
    <source>
        <dbReference type="Proteomes" id="UP000294847"/>
    </source>
</evidence>
<keyword evidence="3 7" id="KW-1133">Transmembrane helix</keyword>
<evidence type="ECO:0000256" key="5">
    <source>
        <dbReference type="ARBA" id="ARBA00038359"/>
    </source>
</evidence>
<evidence type="ECO:0000256" key="2">
    <source>
        <dbReference type="ARBA" id="ARBA00022692"/>
    </source>
</evidence>
<feature type="region of interest" description="Disordered" evidence="6">
    <location>
        <begin position="280"/>
        <end position="496"/>
    </location>
</feature>
<accession>A0A4V1C7S4</accession>
<feature type="transmembrane region" description="Helical" evidence="7">
    <location>
        <begin position="126"/>
        <end position="151"/>
    </location>
</feature>
<evidence type="ECO:0000256" key="1">
    <source>
        <dbReference type="ARBA" id="ARBA00004141"/>
    </source>
</evidence>
<feature type="compositionally biased region" description="Basic residues" evidence="6">
    <location>
        <begin position="295"/>
        <end position="304"/>
    </location>
</feature>
<comment type="subcellular location">
    <subcellularLocation>
        <location evidence="1">Membrane</location>
        <topology evidence="1">Multi-pass membrane protein</topology>
    </subcellularLocation>
</comment>
<dbReference type="VEuPathDB" id="FungiDB:M_BR32_EuGene_00126481"/>
<sequence length="540" mass="60459">MADRNSESKASAPLGAVVFAIILSATFVTLRLYTRIYNKASIWVDDYFTIVSFFVILGAGAGIITMTKFGLGTHVETVSNHDMFQFKRARFAATVLYTVGLFTVKMTFLLQYLRILGDDWRAYRKFLASTLLIGLWAMSEFWVNVFVCIPVEGIWDSRIASSCIPNGPYQYVYISLDIVSAIAIFLFPIMFLRHIVIGWPEAVILAVVFTFGLFVVVLQFVRFQYINLGSDFTWTFADRASLMISELAVGLFCTCVPLLHPLAERIFPEWFCTFAYENSDENHTKPPSSGDVEKSHRKRPHHHNVALGTKGASSSSIGSGVARDGGSRQKNRNHAPRERLEDPNPPLRRDDSGDMSDDIMGLQSALKGLKRLSFNRSQSEADVRRSPQHRSSKELAGQSSRQGVDRTHTSPYMQSPTLGWELSSSPVEKQPEIPTVVVRPPQSPVQTSKGRGTPVVPSTRQSLGDGNEAGPARNYSPEQQQQQDKPQQLQSRRYLHQGTFYNSVSEASSYYNKKLPAAPKNRARGLDVYMESSQAKARFE</sequence>
<feature type="transmembrane region" description="Helical" evidence="7">
    <location>
        <begin position="241"/>
        <end position="259"/>
    </location>
</feature>
<feature type="compositionally biased region" description="Basic and acidic residues" evidence="6">
    <location>
        <begin position="335"/>
        <end position="352"/>
    </location>
</feature>
<feature type="transmembrane region" description="Helical" evidence="7">
    <location>
        <begin position="12"/>
        <end position="34"/>
    </location>
</feature>
<dbReference type="PANTHER" id="PTHR33048">
    <property type="entry name" value="PTH11-LIKE INTEGRAL MEMBRANE PROTEIN (AFU_ORTHOLOGUE AFUA_5G11245)"/>
    <property type="match status" value="1"/>
</dbReference>
<evidence type="ECO:0000256" key="3">
    <source>
        <dbReference type="ARBA" id="ARBA00022989"/>
    </source>
</evidence>
<feature type="domain" description="Rhodopsin" evidence="8">
    <location>
        <begin position="30"/>
        <end position="264"/>
    </location>
</feature>
<feature type="transmembrane region" description="Helical" evidence="7">
    <location>
        <begin position="91"/>
        <end position="114"/>
    </location>
</feature>
<gene>
    <name evidence="9" type="ORF">PoMZ_06095</name>
</gene>
<keyword evidence="2 7" id="KW-0812">Transmembrane</keyword>
<dbReference type="Proteomes" id="UP000294847">
    <property type="component" value="Chromosome 6"/>
</dbReference>
<dbReference type="InterPro" id="IPR052337">
    <property type="entry name" value="SAT4-like"/>
</dbReference>
<dbReference type="EMBL" id="CP034209">
    <property type="protein sequence ID" value="QBZ64398.1"/>
    <property type="molecule type" value="Genomic_DNA"/>
</dbReference>
<organism evidence="9 10">
    <name type="scientific">Pyricularia oryzae</name>
    <name type="common">Rice blast fungus</name>
    <name type="synonym">Magnaporthe oryzae</name>
    <dbReference type="NCBI Taxonomy" id="318829"/>
    <lineage>
        <taxon>Eukaryota</taxon>
        <taxon>Fungi</taxon>
        <taxon>Dikarya</taxon>
        <taxon>Ascomycota</taxon>
        <taxon>Pezizomycotina</taxon>
        <taxon>Sordariomycetes</taxon>
        <taxon>Sordariomycetidae</taxon>
        <taxon>Magnaporthales</taxon>
        <taxon>Pyriculariaceae</taxon>
        <taxon>Pyricularia</taxon>
    </lineage>
</organism>
<feature type="transmembrane region" description="Helical" evidence="7">
    <location>
        <begin position="203"/>
        <end position="221"/>
    </location>
</feature>
<protein>
    <recommendedName>
        <fullName evidence="8">Rhodopsin domain-containing protein</fullName>
    </recommendedName>
</protein>
<dbReference type="AlphaFoldDB" id="A0A4V1C7S4"/>
<proteinExistence type="inferred from homology"/>
<evidence type="ECO:0000256" key="7">
    <source>
        <dbReference type="SAM" id="Phobius"/>
    </source>
</evidence>
<evidence type="ECO:0000313" key="9">
    <source>
        <dbReference type="EMBL" id="QBZ64398.1"/>
    </source>
</evidence>
<dbReference type="GO" id="GO:0016020">
    <property type="term" value="C:membrane"/>
    <property type="evidence" value="ECO:0007669"/>
    <property type="project" value="UniProtKB-SubCell"/>
</dbReference>
<evidence type="ECO:0000259" key="8">
    <source>
        <dbReference type="Pfam" id="PF20684"/>
    </source>
</evidence>
<feature type="compositionally biased region" description="Polar residues" evidence="6">
    <location>
        <begin position="444"/>
        <end position="464"/>
    </location>
</feature>
<reference evidence="9 10" key="1">
    <citation type="journal article" date="2019" name="Mol. Biol. Evol.">
        <title>Blast fungal genomes show frequent chromosomal changes, gene gains and losses, and effector gene turnover.</title>
        <authorList>
            <person name="Gomez Luciano L.B."/>
            <person name="Jason Tsai I."/>
            <person name="Chuma I."/>
            <person name="Tosa Y."/>
            <person name="Chen Y.H."/>
            <person name="Li J.Y."/>
            <person name="Li M.Y."/>
            <person name="Jade Lu M.Y."/>
            <person name="Nakayashiki H."/>
            <person name="Li W.H."/>
        </authorList>
    </citation>
    <scope>NUCLEOTIDE SEQUENCE [LARGE SCALE GENOMIC DNA]</scope>
    <source>
        <strain evidence="9">MZ5-1-6</strain>
    </source>
</reference>
<keyword evidence="4 7" id="KW-0472">Membrane</keyword>